<sequence>MLRVAIRPSRPILARKKENFHHSVCDFKTLCLQLGLWSVIKSITPQSIPALLMPDLLPK</sequence>
<dbReference type="AlphaFoldDB" id="A0AAN1LCA0"/>
<accession>A0AAN1LCA0</accession>
<name>A0AAN1LCA0_9RHOB</name>
<dbReference type="Proteomes" id="UP000218606">
    <property type="component" value="Plasmid pP13_a"/>
</dbReference>
<protein>
    <submittedName>
        <fullName evidence="1">Uncharacterized protein</fullName>
    </submittedName>
</protein>
<gene>
    <name evidence="1" type="ORF">PhaeoP13_03553</name>
</gene>
<organism evidence="1 2">
    <name type="scientific">Phaeobacter piscinae</name>
    <dbReference type="NCBI Taxonomy" id="1580596"/>
    <lineage>
        <taxon>Bacteria</taxon>
        <taxon>Pseudomonadati</taxon>
        <taxon>Pseudomonadota</taxon>
        <taxon>Alphaproteobacteria</taxon>
        <taxon>Rhodobacterales</taxon>
        <taxon>Roseobacteraceae</taxon>
        <taxon>Phaeobacter</taxon>
    </lineage>
</organism>
<evidence type="ECO:0000313" key="1">
    <source>
        <dbReference type="EMBL" id="ATG45436.1"/>
    </source>
</evidence>
<evidence type="ECO:0000313" key="2">
    <source>
        <dbReference type="Proteomes" id="UP000218606"/>
    </source>
</evidence>
<dbReference type="EMBL" id="CP010768">
    <property type="protein sequence ID" value="ATG45436.1"/>
    <property type="molecule type" value="Genomic_DNA"/>
</dbReference>
<proteinExistence type="predicted"/>
<reference evidence="1 2" key="1">
    <citation type="journal article" date="2017" name="Front. Microbiol.">
        <title>Phaeobacter piscinae sp. nov., a species of the Roseobacter group and potential aquaculture probiont.</title>
        <authorList>
            <person name="Sonnenschein E.C."/>
            <person name="Phippen C.B.W."/>
            <person name="Nielsen K.F."/>
            <person name="Mateiu R.V."/>
            <person name="Melchiorsen J."/>
            <person name="Gram L."/>
            <person name="Overmann J."/>
            <person name="Freese H.M."/>
        </authorList>
    </citation>
    <scope>NUCLEOTIDE SEQUENCE [LARGE SCALE GENOMIC DNA]</scope>
    <source>
        <strain evidence="1 2">P13</strain>
    </source>
</reference>
<geneLocation type="plasmid" evidence="2">
    <name>pp13_a</name>
</geneLocation>
<keyword evidence="1" id="KW-0614">Plasmid</keyword>